<name>A0A3M3MRF6_9PSED</name>
<reference evidence="1 2" key="1">
    <citation type="submission" date="2018-08" db="EMBL/GenBank/DDBJ databases">
        <title>Recombination of ecologically and evolutionarily significant loci maintains genetic cohesion in the Pseudomonas syringae species complex.</title>
        <authorList>
            <person name="Dillon M."/>
            <person name="Thakur S."/>
            <person name="Almeida R.N.D."/>
            <person name="Weir B.S."/>
            <person name="Guttman D.S."/>
        </authorList>
    </citation>
    <scope>NUCLEOTIDE SEQUENCE [LARGE SCALE GENOMIC DNA]</scope>
    <source>
        <strain evidence="1 2">1089_5</strain>
    </source>
</reference>
<evidence type="ECO:0000313" key="2">
    <source>
        <dbReference type="Proteomes" id="UP000278062"/>
    </source>
</evidence>
<dbReference type="EMBL" id="RBPL01000092">
    <property type="protein sequence ID" value="RMN94255.1"/>
    <property type="molecule type" value="Genomic_DNA"/>
</dbReference>
<dbReference type="AlphaFoldDB" id="A0A3M3MRF6"/>
<sequence>MGTVSLQPDDSRNPNPARVNLSLFIKDFFPVNIQIALEFKALIIFL</sequence>
<protein>
    <submittedName>
        <fullName evidence="1">Uncharacterized protein</fullName>
    </submittedName>
</protein>
<comment type="caution">
    <text evidence="1">The sequence shown here is derived from an EMBL/GenBank/DDBJ whole genome shotgun (WGS) entry which is preliminary data.</text>
</comment>
<accession>A0A3M3MRF6</accession>
<organism evidence="1 2">
    <name type="scientific">Pseudomonas syringae pv. apii</name>
    <dbReference type="NCBI Taxonomy" id="81036"/>
    <lineage>
        <taxon>Bacteria</taxon>
        <taxon>Pseudomonadati</taxon>
        <taxon>Pseudomonadota</taxon>
        <taxon>Gammaproteobacteria</taxon>
        <taxon>Pseudomonadales</taxon>
        <taxon>Pseudomonadaceae</taxon>
        <taxon>Pseudomonas</taxon>
    </lineage>
</organism>
<evidence type="ECO:0000313" key="1">
    <source>
        <dbReference type="EMBL" id="RMN94255.1"/>
    </source>
</evidence>
<dbReference type="Proteomes" id="UP000278062">
    <property type="component" value="Unassembled WGS sequence"/>
</dbReference>
<proteinExistence type="predicted"/>
<gene>
    <name evidence="1" type="ORF">ALQ49_102144</name>
</gene>